<name>A0A8S5P3T7_9CAUD</name>
<dbReference type="EMBL" id="BK015323">
    <property type="protein sequence ID" value="DAE01309.1"/>
    <property type="molecule type" value="Genomic_DNA"/>
</dbReference>
<protein>
    <submittedName>
        <fullName evidence="1">TAR DNA-binding protein</fullName>
    </submittedName>
</protein>
<sequence length="29" mass="3275">MELVYPLFNDANQSSWNFSSLPLNPAFTA</sequence>
<reference evidence="1" key="1">
    <citation type="journal article" date="2021" name="Proc. Natl. Acad. Sci. U.S.A.">
        <title>A Catalog of Tens of Thousands of Viruses from Human Metagenomes Reveals Hidden Associations with Chronic Diseases.</title>
        <authorList>
            <person name="Tisza M.J."/>
            <person name="Buck C.B."/>
        </authorList>
    </citation>
    <scope>NUCLEOTIDE SEQUENCE</scope>
    <source>
        <strain evidence="1">CtJcm18</strain>
    </source>
</reference>
<proteinExistence type="predicted"/>
<accession>A0A8S5P3T7</accession>
<keyword evidence="1" id="KW-0238">DNA-binding</keyword>
<evidence type="ECO:0000313" key="1">
    <source>
        <dbReference type="EMBL" id="DAE01309.1"/>
    </source>
</evidence>
<organism evidence="1">
    <name type="scientific">Siphoviridae sp. ctJcm18</name>
    <dbReference type="NCBI Taxonomy" id="2825433"/>
    <lineage>
        <taxon>Viruses</taxon>
        <taxon>Duplodnaviria</taxon>
        <taxon>Heunggongvirae</taxon>
        <taxon>Uroviricota</taxon>
        <taxon>Caudoviricetes</taxon>
    </lineage>
</organism>
<dbReference type="GO" id="GO:0003677">
    <property type="term" value="F:DNA binding"/>
    <property type="evidence" value="ECO:0007669"/>
    <property type="project" value="UniProtKB-KW"/>
</dbReference>